<dbReference type="EMBL" id="QHBU01000185">
    <property type="protein sequence ID" value="PZR79890.1"/>
    <property type="molecule type" value="Genomic_DNA"/>
</dbReference>
<dbReference type="PANTHER" id="PTHR43390:SF1">
    <property type="entry name" value="CHLOROPLAST PROCESSING PEPTIDASE"/>
    <property type="match status" value="1"/>
</dbReference>
<dbReference type="InterPro" id="IPR019757">
    <property type="entry name" value="Pept_S26A_signal_pept_1_Lys-AS"/>
</dbReference>
<dbReference type="GO" id="GO:0005886">
    <property type="term" value="C:plasma membrane"/>
    <property type="evidence" value="ECO:0007669"/>
    <property type="project" value="UniProtKB-SubCell"/>
</dbReference>
<gene>
    <name evidence="9" type="primary">lepB</name>
    <name evidence="9" type="ORF">DLM65_09570</name>
</gene>
<dbReference type="Proteomes" id="UP000248724">
    <property type="component" value="Unassembled WGS sequence"/>
</dbReference>
<dbReference type="SUPFAM" id="SSF51306">
    <property type="entry name" value="LexA/Signal peptidase"/>
    <property type="match status" value="1"/>
</dbReference>
<comment type="catalytic activity">
    <reaction evidence="1 7">
        <text>Cleavage of hydrophobic, N-terminal signal or leader sequences from secreted and periplasmic proteins.</text>
        <dbReference type="EC" id="3.4.21.89"/>
    </reaction>
</comment>
<keyword evidence="7" id="KW-0472">Membrane</keyword>
<dbReference type="InterPro" id="IPR036286">
    <property type="entry name" value="LexA/Signal_pep-like_sf"/>
</dbReference>
<comment type="caution">
    <text evidence="9">The sequence shown here is derived from an EMBL/GenBank/DDBJ whole genome shotgun (WGS) entry which is preliminary data.</text>
</comment>
<evidence type="ECO:0000256" key="5">
    <source>
        <dbReference type="ARBA" id="ARBA00022801"/>
    </source>
</evidence>
<evidence type="ECO:0000256" key="4">
    <source>
        <dbReference type="ARBA" id="ARBA00013208"/>
    </source>
</evidence>
<keyword evidence="5 7" id="KW-0378">Hydrolase</keyword>
<protein>
    <recommendedName>
        <fullName evidence="4 7">Signal peptidase I</fullName>
        <ecNumber evidence="4 7">3.4.21.89</ecNumber>
    </recommendedName>
</protein>
<reference evidence="9 10" key="1">
    <citation type="journal article" date="2017" name="Nature">
        <title>Atmospheric trace gases support primary production in Antarctic desert surface soil.</title>
        <authorList>
            <person name="Ji M."/>
            <person name="Greening C."/>
            <person name="Vanwonterghem I."/>
            <person name="Carere C.R."/>
            <person name="Bay S.K."/>
            <person name="Steen J.A."/>
            <person name="Montgomery K."/>
            <person name="Lines T."/>
            <person name="Beardall J."/>
            <person name="van Dorst J."/>
            <person name="Snape I."/>
            <person name="Stott M.B."/>
            <person name="Hugenholtz P."/>
            <person name="Ferrari B.C."/>
        </authorList>
    </citation>
    <scope>NUCLEOTIDE SEQUENCE [LARGE SCALE GENOMIC DNA]</scope>
    <source>
        <strain evidence="9">RRmetagenome_bin12</strain>
    </source>
</reference>
<feature type="active site" evidence="6">
    <location>
        <position position="49"/>
    </location>
</feature>
<feature type="domain" description="Peptidase S26" evidence="8">
    <location>
        <begin position="22"/>
        <end position="194"/>
    </location>
</feature>
<dbReference type="PROSITE" id="PS00761">
    <property type="entry name" value="SPASE_I_3"/>
    <property type="match status" value="1"/>
</dbReference>
<keyword evidence="7" id="KW-0812">Transmembrane</keyword>
<dbReference type="NCBIfam" id="TIGR02227">
    <property type="entry name" value="sigpep_I_bact"/>
    <property type="match status" value="1"/>
</dbReference>
<dbReference type="GO" id="GO:0009003">
    <property type="term" value="F:signal peptidase activity"/>
    <property type="evidence" value="ECO:0007669"/>
    <property type="project" value="UniProtKB-EC"/>
</dbReference>
<keyword evidence="7" id="KW-1133">Transmembrane helix</keyword>
<dbReference type="InterPro" id="IPR019758">
    <property type="entry name" value="Pept_S26A_signal_pept_1_CS"/>
</dbReference>
<dbReference type="GO" id="GO:0006465">
    <property type="term" value="P:signal peptide processing"/>
    <property type="evidence" value="ECO:0007669"/>
    <property type="project" value="InterPro"/>
</dbReference>
<dbReference type="PANTHER" id="PTHR43390">
    <property type="entry name" value="SIGNAL PEPTIDASE I"/>
    <property type="match status" value="1"/>
</dbReference>
<proteinExistence type="inferred from homology"/>
<dbReference type="EC" id="3.4.21.89" evidence="4 7"/>
<feature type="transmembrane region" description="Helical" evidence="7">
    <location>
        <begin position="21"/>
        <end position="40"/>
    </location>
</feature>
<evidence type="ECO:0000256" key="3">
    <source>
        <dbReference type="ARBA" id="ARBA00009370"/>
    </source>
</evidence>
<evidence type="ECO:0000313" key="10">
    <source>
        <dbReference type="Proteomes" id="UP000248724"/>
    </source>
</evidence>
<feature type="transmembrane region" description="Helical" evidence="7">
    <location>
        <begin position="215"/>
        <end position="235"/>
    </location>
</feature>
<dbReference type="InterPro" id="IPR019533">
    <property type="entry name" value="Peptidase_S26"/>
</dbReference>
<evidence type="ECO:0000256" key="2">
    <source>
        <dbReference type="ARBA" id="ARBA00004401"/>
    </source>
</evidence>
<comment type="caution">
    <text evidence="7">Lacks conserved residue(s) required for the propagation of feature annotation.</text>
</comment>
<evidence type="ECO:0000259" key="8">
    <source>
        <dbReference type="Pfam" id="PF10502"/>
    </source>
</evidence>
<comment type="subcellular location">
    <subcellularLocation>
        <location evidence="2">Cell membrane</location>
        <topology evidence="2">Single-pass type II membrane protein</topology>
    </subcellularLocation>
    <subcellularLocation>
        <location evidence="7">Membrane</location>
        <topology evidence="7">Single-pass type II membrane protein</topology>
    </subcellularLocation>
</comment>
<name>A0A2W5Z3T7_9BACT</name>
<evidence type="ECO:0000256" key="6">
    <source>
        <dbReference type="PIRSR" id="PIRSR600223-1"/>
    </source>
</evidence>
<evidence type="ECO:0000256" key="7">
    <source>
        <dbReference type="RuleBase" id="RU362042"/>
    </source>
</evidence>
<dbReference type="AlphaFoldDB" id="A0A2W5Z3T7"/>
<sequence>MQPEPTDAPRPRRRRHGLVRDVLEVLIIAVVLYIAIWSALQTVRVDGESMVGTLQNNDLLLASKISYYFGDPQRGDVVVLMPPSDPTKDFIKRVIGIPGDKIEIDGSRSPTALLIKPGGQGAWQRLQEPYLPEKWDTMNFCCLPSGTESSAPQPLTIPAGKYFVMGDNRNRSSDSRMFGLVPRKNILAKAFVRVLPFGHFGLGAGPTLVPDSTAVVLETPVAPAIILALPPVFLLSRRRRRRQRSAAAG</sequence>
<evidence type="ECO:0000313" key="9">
    <source>
        <dbReference type="EMBL" id="PZR79890.1"/>
    </source>
</evidence>
<keyword evidence="7" id="KW-0645">Protease</keyword>
<dbReference type="GO" id="GO:0004252">
    <property type="term" value="F:serine-type endopeptidase activity"/>
    <property type="evidence" value="ECO:0007669"/>
    <property type="project" value="InterPro"/>
</dbReference>
<comment type="similarity">
    <text evidence="3 7">Belongs to the peptidase S26 family.</text>
</comment>
<dbReference type="InterPro" id="IPR000223">
    <property type="entry name" value="Pept_S26A_signal_pept_1"/>
</dbReference>
<accession>A0A2W5Z3T7</accession>
<dbReference type="Pfam" id="PF10502">
    <property type="entry name" value="Peptidase_S26"/>
    <property type="match status" value="1"/>
</dbReference>
<feature type="active site" evidence="6">
    <location>
        <position position="92"/>
    </location>
</feature>
<organism evidence="9 10">
    <name type="scientific">Candidatus Aeolococcus gillhamiae</name>
    <dbReference type="NCBI Taxonomy" id="3127015"/>
    <lineage>
        <taxon>Bacteria</taxon>
        <taxon>Bacillati</taxon>
        <taxon>Candidatus Dormiibacterota</taxon>
        <taxon>Candidatus Dormibacteria</taxon>
        <taxon>Candidatus Aeolococcales</taxon>
        <taxon>Candidatus Aeolococcaceae</taxon>
        <taxon>Candidatus Aeolococcus</taxon>
    </lineage>
</organism>
<dbReference type="PROSITE" id="PS00760">
    <property type="entry name" value="SPASE_I_2"/>
    <property type="match status" value="1"/>
</dbReference>
<evidence type="ECO:0000256" key="1">
    <source>
        <dbReference type="ARBA" id="ARBA00000677"/>
    </source>
</evidence>
<dbReference type="PRINTS" id="PR00727">
    <property type="entry name" value="LEADERPTASE"/>
</dbReference>
<dbReference type="CDD" id="cd06530">
    <property type="entry name" value="S26_SPase_I"/>
    <property type="match status" value="1"/>
</dbReference>
<dbReference type="Gene3D" id="2.10.109.10">
    <property type="entry name" value="Umud Fragment, subunit A"/>
    <property type="match status" value="1"/>
</dbReference>